<evidence type="ECO:0000256" key="1">
    <source>
        <dbReference type="SAM" id="Phobius"/>
    </source>
</evidence>
<dbReference type="EMBL" id="BMEC01000008">
    <property type="protein sequence ID" value="GGC39067.1"/>
    <property type="molecule type" value="Genomic_DNA"/>
</dbReference>
<feature type="transmembrane region" description="Helical" evidence="1">
    <location>
        <begin position="7"/>
        <end position="25"/>
    </location>
</feature>
<keyword evidence="1" id="KW-0812">Transmembrane</keyword>
<protein>
    <recommendedName>
        <fullName evidence="4">Redoxin domain-containing protein</fullName>
    </recommendedName>
</protein>
<dbReference type="RefSeq" id="WP_188464038.1">
    <property type="nucleotide sequence ID" value="NZ_BAABHU010000008.1"/>
</dbReference>
<accession>A0ABQ1MEA4</accession>
<sequence>MKSTNQKIVLVLFLGIFSVLLYFKFTLNFEPNSNSSKSVKIDNLAISQNSNLEKSIMFHELKLEASRNWVILFSPNCSFCEDQINLLHGLTDRLAENDIMVYLISSLDHETTKTYLKSKGILGFVKVFYSSEEDFAKTITDFSYPYNLILDSNKSVLVSHKGYLGFNDVKKLFK</sequence>
<organism evidence="2 3">
    <name type="scientific">Marivirga lumbricoides</name>
    <dbReference type="NCBI Taxonomy" id="1046115"/>
    <lineage>
        <taxon>Bacteria</taxon>
        <taxon>Pseudomonadati</taxon>
        <taxon>Bacteroidota</taxon>
        <taxon>Cytophagia</taxon>
        <taxon>Cytophagales</taxon>
        <taxon>Marivirgaceae</taxon>
        <taxon>Marivirga</taxon>
    </lineage>
</organism>
<keyword evidence="3" id="KW-1185">Reference proteome</keyword>
<evidence type="ECO:0000313" key="3">
    <source>
        <dbReference type="Proteomes" id="UP000636010"/>
    </source>
</evidence>
<comment type="caution">
    <text evidence="2">The sequence shown here is derived from an EMBL/GenBank/DDBJ whole genome shotgun (WGS) entry which is preliminary data.</text>
</comment>
<evidence type="ECO:0000313" key="2">
    <source>
        <dbReference type="EMBL" id="GGC39067.1"/>
    </source>
</evidence>
<reference evidence="3" key="1">
    <citation type="journal article" date="2019" name="Int. J. Syst. Evol. Microbiol.">
        <title>The Global Catalogue of Microorganisms (GCM) 10K type strain sequencing project: providing services to taxonomists for standard genome sequencing and annotation.</title>
        <authorList>
            <consortium name="The Broad Institute Genomics Platform"/>
            <consortium name="The Broad Institute Genome Sequencing Center for Infectious Disease"/>
            <person name="Wu L."/>
            <person name="Ma J."/>
        </authorList>
    </citation>
    <scope>NUCLEOTIDE SEQUENCE [LARGE SCALE GENOMIC DNA]</scope>
    <source>
        <strain evidence="3">CGMCC 1.10832</strain>
    </source>
</reference>
<dbReference type="Proteomes" id="UP000636010">
    <property type="component" value="Unassembled WGS sequence"/>
</dbReference>
<dbReference type="InterPro" id="IPR036249">
    <property type="entry name" value="Thioredoxin-like_sf"/>
</dbReference>
<keyword evidence="1" id="KW-0472">Membrane</keyword>
<gene>
    <name evidence="2" type="ORF">GCM10011506_25680</name>
</gene>
<dbReference type="SUPFAM" id="SSF52833">
    <property type="entry name" value="Thioredoxin-like"/>
    <property type="match status" value="1"/>
</dbReference>
<evidence type="ECO:0008006" key="4">
    <source>
        <dbReference type="Google" id="ProtNLM"/>
    </source>
</evidence>
<proteinExistence type="predicted"/>
<name>A0ABQ1MEA4_9BACT</name>
<keyword evidence="1" id="KW-1133">Transmembrane helix</keyword>
<dbReference type="Gene3D" id="3.40.30.10">
    <property type="entry name" value="Glutaredoxin"/>
    <property type="match status" value="1"/>
</dbReference>